<reference evidence="1" key="1">
    <citation type="submission" date="2018-11" db="EMBL/GenBank/DDBJ databases">
        <authorList>
            <consortium name="Genoscope - CEA"/>
            <person name="William W."/>
        </authorList>
    </citation>
    <scope>NUCLEOTIDE SEQUENCE</scope>
</reference>
<gene>
    <name evidence="1" type="ORF">BOLC5T30550H</name>
</gene>
<proteinExistence type="predicted"/>
<dbReference type="AlphaFoldDB" id="A0A3P6EF03"/>
<accession>A0A3P6EF03</accession>
<sequence>MGLFTHGALVDMEGWLGDIGSILAALMCFRDIKFYLLMLLSLLALQTLRVEDSYICGVRSRTMVMIGCTLNL</sequence>
<name>A0A3P6EF03_BRAOL</name>
<evidence type="ECO:0000313" key="1">
    <source>
        <dbReference type="EMBL" id="VDD43003.1"/>
    </source>
</evidence>
<organism evidence="1">
    <name type="scientific">Brassica oleracea</name>
    <name type="common">Wild cabbage</name>
    <dbReference type="NCBI Taxonomy" id="3712"/>
    <lineage>
        <taxon>Eukaryota</taxon>
        <taxon>Viridiplantae</taxon>
        <taxon>Streptophyta</taxon>
        <taxon>Embryophyta</taxon>
        <taxon>Tracheophyta</taxon>
        <taxon>Spermatophyta</taxon>
        <taxon>Magnoliopsida</taxon>
        <taxon>eudicotyledons</taxon>
        <taxon>Gunneridae</taxon>
        <taxon>Pentapetalae</taxon>
        <taxon>rosids</taxon>
        <taxon>malvids</taxon>
        <taxon>Brassicales</taxon>
        <taxon>Brassicaceae</taxon>
        <taxon>Brassiceae</taxon>
        <taxon>Brassica</taxon>
    </lineage>
</organism>
<protein>
    <submittedName>
        <fullName evidence="1">Uncharacterized protein</fullName>
    </submittedName>
</protein>
<dbReference type="EMBL" id="LR031877">
    <property type="protein sequence ID" value="VDD43003.1"/>
    <property type="molecule type" value="Genomic_DNA"/>
</dbReference>